<feature type="non-terminal residue" evidence="1">
    <location>
        <position position="1"/>
    </location>
</feature>
<organism evidence="1 2">
    <name type="scientific">Lindgomyces ingoldianus</name>
    <dbReference type="NCBI Taxonomy" id="673940"/>
    <lineage>
        <taxon>Eukaryota</taxon>
        <taxon>Fungi</taxon>
        <taxon>Dikarya</taxon>
        <taxon>Ascomycota</taxon>
        <taxon>Pezizomycotina</taxon>
        <taxon>Dothideomycetes</taxon>
        <taxon>Pleosporomycetidae</taxon>
        <taxon>Pleosporales</taxon>
        <taxon>Lindgomycetaceae</taxon>
        <taxon>Lindgomyces</taxon>
    </lineage>
</organism>
<evidence type="ECO:0000313" key="2">
    <source>
        <dbReference type="Proteomes" id="UP000799755"/>
    </source>
</evidence>
<comment type="caution">
    <text evidence="1">The sequence shown here is derived from an EMBL/GenBank/DDBJ whole genome shotgun (WGS) entry which is preliminary data.</text>
</comment>
<name>A0ACB6QQL0_9PLEO</name>
<protein>
    <submittedName>
        <fullName evidence="1">Uncharacterized protein</fullName>
    </submittedName>
</protein>
<dbReference type="EMBL" id="MU003512">
    <property type="protein sequence ID" value="KAF2469273.1"/>
    <property type="molecule type" value="Genomic_DNA"/>
</dbReference>
<gene>
    <name evidence="1" type="ORF">BDR25DRAFT_229129</name>
</gene>
<dbReference type="Proteomes" id="UP000799755">
    <property type="component" value="Unassembled WGS sequence"/>
</dbReference>
<keyword evidence="2" id="KW-1185">Reference proteome</keyword>
<reference evidence="1" key="1">
    <citation type="journal article" date="2020" name="Stud. Mycol.">
        <title>101 Dothideomycetes genomes: a test case for predicting lifestyles and emergence of pathogens.</title>
        <authorList>
            <person name="Haridas S."/>
            <person name="Albert R."/>
            <person name="Binder M."/>
            <person name="Bloem J."/>
            <person name="Labutti K."/>
            <person name="Salamov A."/>
            <person name="Andreopoulos B."/>
            <person name="Baker S."/>
            <person name="Barry K."/>
            <person name="Bills G."/>
            <person name="Bluhm B."/>
            <person name="Cannon C."/>
            <person name="Castanera R."/>
            <person name="Culley D."/>
            <person name="Daum C."/>
            <person name="Ezra D."/>
            <person name="Gonzalez J."/>
            <person name="Henrissat B."/>
            <person name="Kuo A."/>
            <person name="Liang C."/>
            <person name="Lipzen A."/>
            <person name="Lutzoni F."/>
            <person name="Magnuson J."/>
            <person name="Mondo S."/>
            <person name="Nolan M."/>
            <person name="Ohm R."/>
            <person name="Pangilinan J."/>
            <person name="Park H.-J."/>
            <person name="Ramirez L."/>
            <person name="Alfaro M."/>
            <person name="Sun H."/>
            <person name="Tritt A."/>
            <person name="Yoshinaga Y."/>
            <person name="Zwiers L.-H."/>
            <person name="Turgeon B."/>
            <person name="Goodwin S."/>
            <person name="Spatafora J."/>
            <person name="Crous P."/>
            <person name="Grigoriev I."/>
        </authorList>
    </citation>
    <scope>NUCLEOTIDE SEQUENCE</scope>
    <source>
        <strain evidence="1">ATCC 200398</strain>
    </source>
</reference>
<evidence type="ECO:0000313" key="1">
    <source>
        <dbReference type="EMBL" id="KAF2469273.1"/>
    </source>
</evidence>
<proteinExistence type="predicted"/>
<accession>A0ACB6QQL0</accession>
<sequence>LLVNGTESAKWQYVRDVATMGSNPNELYKLWPQYSGDEMYQPSITCGRKAIDSANKTQTADIIAGDQVGFRVANIPIFHGGPTQIYMSKVPEGKTLADYAGDGDWFKIASAGAASDTAWKLASITIKEYNFTIPRTTPPGKYLLRIEQMWPLPGLGSAQFYVNCAHVNVMGPGGAGTPTEFAKFPGTYDLMDPGTQPYISNLPMGC</sequence>